<gene>
    <name evidence="3" type="ORF">ACFPK1_26545</name>
</gene>
<protein>
    <submittedName>
        <fullName evidence="3">ATP-binding protein</fullName>
    </submittedName>
</protein>
<keyword evidence="4" id="KW-1185">Reference proteome</keyword>
<dbReference type="PANTHER" id="PTHR35526">
    <property type="entry name" value="ANTI-SIGMA-F FACTOR RSBW-RELATED"/>
    <property type="match status" value="1"/>
</dbReference>
<sequence>MHGTAGTETRSVVHEVAHEVVRAADLRALRTDLVEWVRAMAASTREAGPDQALTERLEDVATAFYEALTNVVDHAYPEGAGPVRVTARLAVSGSPGQPWLEIAVSDRGGWRPPPADPGHRGRGLLLLSGLTDGHDLQHEAEGTRVRLWWHAPP</sequence>
<dbReference type="Proteomes" id="UP001596175">
    <property type="component" value="Unassembled WGS sequence"/>
</dbReference>
<accession>A0ABV9ZKN8</accession>
<keyword evidence="1" id="KW-0808">Transferase</keyword>
<dbReference type="InterPro" id="IPR050267">
    <property type="entry name" value="Anti-sigma-factor_SerPK"/>
</dbReference>
<keyword evidence="3" id="KW-0067">ATP-binding</keyword>
<dbReference type="GO" id="GO:0005524">
    <property type="term" value="F:ATP binding"/>
    <property type="evidence" value="ECO:0007669"/>
    <property type="project" value="UniProtKB-KW"/>
</dbReference>
<proteinExistence type="predicted"/>
<evidence type="ECO:0000313" key="4">
    <source>
        <dbReference type="Proteomes" id="UP001596175"/>
    </source>
</evidence>
<dbReference type="PANTHER" id="PTHR35526:SF3">
    <property type="entry name" value="ANTI-SIGMA-F FACTOR RSBW"/>
    <property type="match status" value="1"/>
</dbReference>
<comment type="caution">
    <text evidence="3">The sequence shown here is derived from an EMBL/GenBank/DDBJ whole genome shotgun (WGS) entry which is preliminary data.</text>
</comment>
<keyword evidence="3" id="KW-0547">Nucleotide-binding</keyword>
<name>A0ABV9ZKN8_9PSEU</name>
<dbReference type="InterPro" id="IPR036890">
    <property type="entry name" value="HATPase_C_sf"/>
</dbReference>
<dbReference type="SUPFAM" id="SSF55874">
    <property type="entry name" value="ATPase domain of HSP90 chaperone/DNA topoisomerase II/histidine kinase"/>
    <property type="match status" value="1"/>
</dbReference>
<dbReference type="Gene3D" id="3.30.565.10">
    <property type="entry name" value="Histidine kinase-like ATPase, C-terminal domain"/>
    <property type="match status" value="1"/>
</dbReference>
<keyword evidence="1" id="KW-0723">Serine/threonine-protein kinase</keyword>
<evidence type="ECO:0000256" key="1">
    <source>
        <dbReference type="ARBA" id="ARBA00022527"/>
    </source>
</evidence>
<keyword evidence="1" id="KW-0418">Kinase</keyword>
<evidence type="ECO:0000259" key="2">
    <source>
        <dbReference type="Pfam" id="PF13581"/>
    </source>
</evidence>
<evidence type="ECO:0000313" key="3">
    <source>
        <dbReference type="EMBL" id="MFC5141820.1"/>
    </source>
</evidence>
<organism evidence="3 4">
    <name type="scientific">Actinomycetospora rhizophila</name>
    <dbReference type="NCBI Taxonomy" id="1416876"/>
    <lineage>
        <taxon>Bacteria</taxon>
        <taxon>Bacillati</taxon>
        <taxon>Actinomycetota</taxon>
        <taxon>Actinomycetes</taxon>
        <taxon>Pseudonocardiales</taxon>
        <taxon>Pseudonocardiaceae</taxon>
        <taxon>Actinomycetospora</taxon>
    </lineage>
</organism>
<reference evidence="4" key="1">
    <citation type="journal article" date="2019" name="Int. J. Syst. Evol. Microbiol.">
        <title>The Global Catalogue of Microorganisms (GCM) 10K type strain sequencing project: providing services to taxonomists for standard genome sequencing and annotation.</title>
        <authorList>
            <consortium name="The Broad Institute Genomics Platform"/>
            <consortium name="The Broad Institute Genome Sequencing Center for Infectious Disease"/>
            <person name="Wu L."/>
            <person name="Ma J."/>
        </authorList>
    </citation>
    <scope>NUCLEOTIDE SEQUENCE [LARGE SCALE GENOMIC DNA]</scope>
    <source>
        <strain evidence="4">XZYJ18</strain>
    </source>
</reference>
<dbReference type="Pfam" id="PF13581">
    <property type="entry name" value="HATPase_c_2"/>
    <property type="match status" value="1"/>
</dbReference>
<dbReference type="InterPro" id="IPR003594">
    <property type="entry name" value="HATPase_dom"/>
</dbReference>
<feature type="domain" description="Histidine kinase/HSP90-like ATPase" evidence="2">
    <location>
        <begin position="30"/>
        <end position="149"/>
    </location>
</feature>
<dbReference type="RefSeq" id="WP_378023961.1">
    <property type="nucleotide sequence ID" value="NZ_JBHSKG010000018.1"/>
</dbReference>
<dbReference type="EMBL" id="JBHSKG010000018">
    <property type="protein sequence ID" value="MFC5141820.1"/>
    <property type="molecule type" value="Genomic_DNA"/>
</dbReference>